<dbReference type="GO" id="GO:0008237">
    <property type="term" value="F:metallopeptidase activity"/>
    <property type="evidence" value="ECO:0007669"/>
    <property type="project" value="UniProtKB-KW"/>
</dbReference>
<keyword evidence="3" id="KW-0378">Hydrolase</keyword>
<feature type="transmembrane region" description="Helical" evidence="1">
    <location>
        <begin position="5"/>
        <end position="23"/>
    </location>
</feature>
<name>A0A7C8KPK0_9BACI</name>
<feature type="transmembrane region" description="Helical" evidence="1">
    <location>
        <begin position="115"/>
        <end position="138"/>
    </location>
</feature>
<evidence type="ECO:0000259" key="2">
    <source>
        <dbReference type="Pfam" id="PF02517"/>
    </source>
</evidence>
<sequence length="234" mass="26520">MPKKYIYVIATYVLMQLSSYLVIPLEKNLDIDPIILTVSWSIATFLIALAVSCYLLRDEIRSFFQSEDKSIGQIILWSVLGFFLVIIAQNVSGLIERYVFGVTASSENTRVLVEVARQIPIFIIIISVLGPILEELVFRKAIFGSLHKRMNFFFAAIISGFLFAILHNDFSHLLTYIAAATVFAFIYVETKRIIVPIIVHMSMNTIAVIVNLSIDPEELQKMMEEVQLILFGGF</sequence>
<dbReference type="PANTHER" id="PTHR36435">
    <property type="entry name" value="SLR1288 PROTEIN"/>
    <property type="match status" value="1"/>
</dbReference>
<keyword evidence="1" id="KW-0812">Transmembrane</keyword>
<dbReference type="GO" id="GO:0004175">
    <property type="term" value="F:endopeptidase activity"/>
    <property type="evidence" value="ECO:0007669"/>
    <property type="project" value="UniProtKB-ARBA"/>
</dbReference>
<dbReference type="RefSeq" id="WP_153407022.1">
    <property type="nucleotide sequence ID" value="NZ_ML762460.1"/>
</dbReference>
<keyword evidence="1" id="KW-1133">Transmembrane helix</keyword>
<dbReference type="InterPro" id="IPR003675">
    <property type="entry name" value="Rce1/LyrA-like_dom"/>
</dbReference>
<feature type="transmembrane region" description="Helical" evidence="1">
    <location>
        <begin position="75"/>
        <end position="95"/>
    </location>
</feature>
<keyword evidence="3" id="KW-0645">Protease</keyword>
<gene>
    <name evidence="3" type="ORF">F9U64_21960</name>
</gene>
<feature type="transmembrane region" description="Helical" evidence="1">
    <location>
        <begin position="193"/>
        <end position="214"/>
    </location>
</feature>
<dbReference type="PANTHER" id="PTHR36435:SF6">
    <property type="entry name" value="ABORTIVE INFECTION PROTEIN"/>
    <property type="match status" value="1"/>
</dbReference>
<dbReference type="GO" id="GO:0006508">
    <property type="term" value="P:proteolysis"/>
    <property type="evidence" value="ECO:0007669"/>
    <property type="project" value="UniProtKB-KW"/>
</dbReference>
<keyword evidence="4" id="KW-1185">Reference proteome</keyword>
<comment type="caution">
    <text evidence="3">The sequence shown here is derived from an EMBL/GenBank/DDBJ whole genome shotgun (WGS) entry which is preliminary data.</text>
</comment>
<dbReference type="Pfam" id="PF02517">
    <property type="entry name" value="Rce1-like"/>
    <property type="match status" value="1"/>
</dbReference>
<feature type="transmembrane region" description="Helical" evidence="1">
    <location>
        <begin position="35"/>
        <end position="55"/>
    </location>
</feature>
<evidence type="ECO:0000256" key="1">
    <source>
        <dbReference type="SAM" id="Phobius"/>
    </source>
</evidence>
<feature type="transmembrane region" description="Helical" evidence="1">
    <location>
        <begin position="173"/>
        <end position="188"/>
    </location>
</feature>
<dbReference type="OrthoDB" id="2194912at2"/>
<dbReference type="Proteomes" id="UP000480246">
    <property type="component" value="Unassembled WGS sequence"/>
</dbReference>
<protein>
    <submittedName>
        <fullName evidence="3">CPBP family intramembrane metalloprotease</fullName>
    </submittedName>
</protein>
<evidence type="ECO:0000313" key="4">
    <source>
        <dbReference type="Proteomes" id="UP000480246"/>
    </source>
</evidence>
<dbReference type="InterPro" id="IPR052710">
    <property type="entry name" value="CAAX_protease"/>
</dbReference>
<keyword evidence="3" id="KW-0482">Metalloprotease</keyword>
<dbReference type="AlphaFoldDB" id="A0A7C8KPK0"/>
<dbReference type="GO" id="GO:0080120">
    <property type="term" value="P:CAAX-box protein maturation"/>
    <property type="evidence" value="ECO:0007669"/>
    <property type="project" value="UniProtKB-ARBA"/>
</dbReference>
<organism evidence="3 4">
    <name type="scientific">Gracilibacillus oryzae</name>
    <dbReference type="NCBI Taxonomy" id="1672701"/>
    <lineage>
        <taxon>Bacteria</taxon>
        <taxon>Bacillati</taxon>
        <taxon>Bacillota</taxon>
        <taxon>Bacilli</taxon>
        <taxon>Bacillales</taxon>
        <taxon>Bacillaceae</taxon>
        <taxon>Gracilibacillus</taxon>
    </lineage>
</organism>
<accession>A0A7C8KPK0</accession>
<dbReference type="EMBL" id="WEID01000130">
    <property type="protein sequence ID" value="KAB8125701.1"/>
    <property type="molecule type" value="Genomic_DNA"/>
</dbReference>
<feature type="transmembrane region" description="Helical" evidence="1">
    <location>
        <begin position="150"/>
        <end position="167"/>
    </location>
</feature>
<proteinExistence type="predicted"/>
<evidence type="ECO:0000313" key="3">
    <source>
        <dbReference type="EMBL" id="KAB8125701.1"/>
    </source>
</evidence>
<feature type="domain" description="CAAX prenyl protease 2/Lysostaphin resistance protein A-like" evidence="2">
    <location>
        <begin position="119"/>
        <end position="206"/>
    </location>
</feature>
<reference evidence="3 4" key="1">
    <citation type="submission" date="2019-10" db="EMBL/GenBank/DDBJ databases">
        <title>Gracilibacillus sp. nov. isolated from rice seeds.</title>
        <authorList>
            <person name="He S."/>
        </authorList>
    </citation>
    <scope>NUCLEOTIDE SEQUENCE [LARGE SCALE GENOMIC DNA]</scope>
    <source>
        <strain evidence="3 4">TD8</strain>
    </source>
</reference>
<keyword evidence="1" id="KW-0472">Membrane</keyword>